<sequence length="324" mass="35091">MSLSTKRLRQTIAIGMMRAARAASRNRLTRTVLRGRSVRRFPLVNRLYHAVFRIGVAAGDRDVEARYRGVVLTGPMWDATIMPSISGGYYEEFEVGVFERLASVSRSMVDVGANIGAYTCTGAARLPRDGMLIAFEPAPENAAYLRRNVERNDLDARVTVEQMAVGAAPGELTVHLSGEQSGKHSAAAANVGTSAGAVTVPMTSIDAYLDRSGLGPPDVIKIDVEGYEGFVLQGAAQTLTAAPTLLFELHPELQANCGGDAGDLLDLVFAHYHWVFLVDELAGVLRLCTRADLDAPDTIGLYRSNLVAIGRQEHLDAVRQWHDL</sequence>
<dbReference type="AlphaFoldDB" id="A0A7Y6M6A4"/>
<dbReference type="Proteomes" id="UP000586042">
    <property type="component" value="Unassembled WGS sequence"/>
</dbReference>
<proteinExistence type="predicted"/>
<feature type="domain" description="Methyltransferase FkbM" evidence="1">
    <location>
        <begin position="110"/>
        <end position="253"/>
    </location>
</feature>
<dbReference type="GO" id="GO:0032259">
    <property type="term" value="P:methylation"/>
    <property type="evidence" value="ECO:0007669"/>
    <property type="project" value="UniProtKB-KW"/>
</dbReference>
<dbReference type="InterPro" id="IPR052514">
    <property type="entry name" value="SAM-dependent_MTase"/>
</dbReference>
<dbReference type="Gene3D" id="3.40.50.150">
    <property type="entry name" value="Vaccinia Virus protein VP39"/>
    <property type="match status" value="1"/>
</dbReference>
<dbReference type="RefSeq" id="WP_175593655.1">
    <property type="nucleotide sequence ID" value="NZ_JABWGN010000014.1"/>
</dbReference>
<reference evidence="2 3" key="1">
    <citation type="submission" date="2020-06" db="EMBL/GenBank/DDBJ databases">
        <title>Nonomuraea sp. SMC257, a novel actinomycete isolated from soil.</title>
        <authorList>
            <person name="Chanama M."/>
        </authorList>
    </citation>
    <scope>NUCLEOTIDE SEQUENCE [LARGE SCALE GENOMIC DNA]</scope>
    <source>
        <strain evidence="2 3">SMC257</strain>
    </source>
</reference>
<dbReference type="PANTHER" id="PTHR34203">
    <property type="entry name" value="METHYLTRANSFERASE, FKBM FAMILY PROTEIN"/>
    <property type="match status" value="1"/>
</dbReference>
<dbReference type="InterPro" id="IPR006342">
    <property type="entry name" value="FkbM_mtfrase"/>
</dbReference>
<keyword evidence="3" id="KW-1185">Reference proteome</keyword>
<gene>
    <name evidence="2" type="ORF">HTZ77_33085</name>
</gene>
<comment type="caution">
    <text evidence="2">The sequence shown here is derived from an EMBL/GenBank/DDBJ whole genome shotgun (WGS) entry which is preliminary data.</text>
</comment>
<dbReference type="GO" id="GO:0008168">
    <property type="term" value="F:methyltransferase activity"/>
    <property type="evidence" value="ECO:0007669"/>
    <property type="project" value="UniProtKB-KW"/>
</dbReference>
<dbReference type="EMBL" id="JABWGN010000014">
    <property type="protein sequence ID" value="NUW36212.1"/>
    <property type="molecule type" value="Genomic_DNA"/>
</dbReference>
<dbReference type="Pfam" id="PF05050">
    <property type="entry name" value="Methyltransf_21"/>
    <property type="match status" value="1"/>
</dbReference>
<organism evidence="2 3">
    <name type="scientific">Nonomuraea montanisoli</name>
    <dbReference type="NCBI Taxonomy" id="2741721"/>
    <lineage>
        <taxon>Bacteria</taxon>
        <taxon>Bacillati</taxon>
        <taxon>Actinomycetota</taxon>
        <taxon>Actinomycetes</taxon>
        <taxon>Streptosporangiales</taxon>
        <taxon>Streptosporangiaceae</taxon>
        <taxon>Nonomuraea</taxon>
    </lineage>
</organism>
<evidence type="ECO:0000313" key="2">
    <source>
        <dbReference type="EMBL" id="NUW36212.1"/>
    </source>
</evidence>
<accession>A0A7Y6M6A4</accession>
<dbReference type="NCBIfam" id="TIGR01444">
    <property type="entry name" value="fkbM_fam"/>
    <property type="match status" value="1"/>
</dbReference>
<dbReference type="PANTHER" id="PTHR34203:SF15">
    <property type="entry name" value="SLL1173 PROTEIN"/>
    <property type="match status" value="1"/>
</dbReference>
<keyword evidence="2" id="KW-0808">Transferase</keyword>
<dbReference type="InterPro" id="IPR029063">
    <property type="entry name" value="SAM-dependent_MTases_sf"/>
</dbReference>
<keyword evidence="2" id="KW-0489">Methyltransferase</keyword>
<protein>
    <submittedName>
        <fullName evidence="2">FkbM family methyltransferase</fullName>
    </submittedName>
</protein>
<dbReference type="SUPFAM" id="SSF53335">
    <property type="entry name" value="S-adenosyl-L-methionine-dependent methyltransferases"/>
    <property type="match status" value="1"/>
</dbReference>
<evidence type="ECO:0000313" key="3">
    <source>
        <dbReference type="Proteomes" id="UP000586042"/>
    </source>
</evidence>
<name>A0A7Y6M6A4_9ACTN</name>
<evidence type="ECO:0000259" key="1">
    <source>
        <dbReference type="Pfam" id="PF05050"/>
    </source>
</evidence>